<dbReference type="Proteomes" id="UP000095282">
    <property type="component" value="Unplaced"/>
</dbReference>
<feature type="compositionally biased region" description="Basic and acidic residues" evidence="1">
    <location>
        <begin position="50"/>
        <end position="61"/>
    </location>
</feature>
<feature type="domain" description="Nuclear pore complex protein NUP96 C-terminal" evidence="2">
    <location>
        <begin position="227"/>
        <end position="485"/>
    </location>
</feature>
<dbReference type="STRING" id="1561998.A0A1I7TES0"/>
<evidence type="ECO:0000256" key="1">
    <source>
        <dbReference type="SAM" id="MobiDB-lite"/>
    </source>
</evidence>
<proteinExistence type="predicted"/>
<protein>
    <submittedName>
        <fullName evidence="4">Nup96 domain-containing protein</fullName>
    </submittedName>
</protein>
<feature type="region of interest" description="Disordered" evidence="1">
    <location>
        <begin position="33"/>
        <end position="85"/>
    </location>
</feature>
<evidence type="ECO:0000313" key="3">
    <source>
        <dbReference type="Proteomes" id="UP000095282"/>
    </source>
</evidence>
<evidence type="ECO:0000313" key="4">
    <source>
        <dbReference type="WBParaSite" id="Csp11.Scaffold594.g5224.t1"/>
    </source>
</evidence>
<reference evidence="4" key="1">
    <citation type="submission" date="2016-11" db="UniProtKB">
        <authorList>
            <consortium name="WormBaseParasite"/>
        </authorList>
    </citation>
    <scope>IDENTIFICATION</scope>
</reference>
<organism evidence="3 4">
    <name type="scientific">Caenorhabditis tropicalis</name>
    <dbReference type="NCBI Taxonomy" id="1561998"/>
    <lineage>
        <taxon>Eukaryota</taxon>
        <taxon>Metazoa</taxon>
        <taxon>Ecdysozoa</taxon>
        <taxon>Nematoda</taxon>
        <taxon>Chromadorea</taxon>
        <taxon>Rhabditida</taxon>
        <taxon>Rhabditina</taxon>
        <taxon>Rhabditomorpha</taxon>
        <taxon>Rhabditoidea</taxon>
        <taxon>Rhabditidae</taxon>
        <taxon>Peloderinae</taxon>
        <taxon>Caenorhabditis</taxon>
    </lineage>
</organism>
<keyword evidence="3" id="KW-1185">Reference proteome</keyword>
<dbReference type="Gene3D" id="1.25.40.690">
    <property type="match status" value="1"/>
</dbReference>
<dbReference type="WBParaSite" id="Csp11.Scaffold594.g5224.t1">
    <property type="protein sequence ID" value="Csp11.Scaffold594.g5224.t1"/>
    <property type="gene ID" value="Csp11.Scaffold594.g5224"/>
</dbReference>
<evidence type="ECO:0000259" key="2">
    <source>
        <dbReference type="Pfam" id="PF12110"/>
    </source>
</evidence>
<sequence length="650" mass="74019">MLHHRDMLVKIMHLEEAAVESATTPIKDREEFRIQDNKCSKPVPSIYDLWSERDSDEERPGQRPGADSTNRDSDEERLQRQGQRPGAASVTVQWWGALLVNYPIDRASDVNEKTLSAMLDVNMHFCESRRKGPSTTKPSSVSRKLTSSFVTYPDSYSQMFQKYIDIAQAGGYDGHASVWRLLSALFPSQRLDGWSFERGEQIGEWLKAEAQKQAPEERGASRDTSAVWNQLCIGDTDRAFQLAINNGQPKLASILQSSLVCPESAVHCIKAQIDNWRKCEVLHLISKSTLKCYILMSGMSHYEWTHEGQKHSVNCLEGLTWIQALGIHVWYLRQWTGLEEAYASYQKDVVAGRAASNRGDLYGELIKLACESQHSIETVLDCAAGESPHDHFLQWHVWSVLYSVGFRTMSKVVETRLHRSFSAQLETARLPKHAVFVLQHIDDDEERATGVKVLLDRIARLGDNRLFEVISHKLDIPAYWIAEAQFATAKASDDGAQMFELAVSARDLLEIRQLFVDDIAPTAVVAGDNDALRTACNMVRPFEDSIPEWGATGMVYTDYCRLLDYIEADVDDQTRRELLDTIEMRLHAPSEDKPTVQRLALQTIGRHVFEFRRNKGEIDEWSSVIGQRQLYKVFRDRISWGVERYAIEFD</sequence>
<dbReference type="InterPro" id="IPR021967">
    <property type="entry name" value="Nup98_C"/>
</dbReference>
<dbReference type="AlphaFoldDB" id="A0A1I7TES0"/>
<feature type="compositionally biased region" description="Basic and acidic residues" evidence="1">
    <location>
        <begin position="69"/>
        <end position="79"/>
    </location>
</feature>
<dbReference type="Pfam" id="PF12110">
    <property type="entry name" value="Nup96"/>
    <property type="match status" value="1"/>
</dbReference>
<name>A0A1I7TES0_9PELO</name>
<accession>A0A1I7TES0</accession>